<comment type="catalytic activity">
    <reaction evidence="7 8">
        <text>L-threonylcarbamoyladenylate + adenosine(37) in tRNA = N(6)-L-threonylcarbamoyladenosine(37) in tRNA + AMP + H(+)</text>
        <dbReference type="Rhea" id="RHEA:37059"/>
        <dbReference type="Rhea" id="RHEA-COMP:10162"/>
        <dbReference type="Rhea" id="RHEA-COMP:10163"/>
        <dbReference type="ChEBI" id="CHEBI:15378"/>
        <dbReference type="ChEBI" id="CHEBI:73682"/>
        <dbReference type="ChEBI" id="CHEBI:74411"/>
        <dbReference type="ChEBI" id="CHEBI:74418"/>
        <dbReference type="ChEBI" id="CHEBI:456215"/>
        <dbReference type="EC" id="2.3.1.234"/>
    </reaction>
</comment>
<evidence type="ECO:0000256" key="5">
    <source>
        <dbReference type="ARBA" id="ARBA00023004"/>
    </source>
</evidence>
<feature type="binding site" evidence="8">
    <location>
        <position position="251"/>
    </location>
    <ligand>
        <name>substrate</name>
    </ligand>
</feature>
<feature type="binding site" evidence="8">
    <location>
        <position position="346"/>
    </location>
    <ligand>
        <name>substrate</name>
    </ligand>
</feature>
<feature type="binding site" evidence="8">
    <location>
        <position position="179"/>
    </location>
    <ligand>
        <name>Fe cation</name>
        <dbReference type="ChEBI" id="CHEBI:24875"/>
    </ligand>
</feature>
<dbReference type="NCBIfam" id="TIGR00329">
    <property type="entry name" value="gcp_kae1"/>
    <property type="match status" value="1"/>
</dbReference>
<keyword evidence="6 8" id="KW-0012">Acyltransferase</keyword>
<dbReference type="GO" id="GO:0005737">
    <property type="term" value="C:cytoplasm"/>
    <property type="evidence" value="ECO:0007669"/>
    <property type="project" value="UniProtKB-SubCell"/>
</dbReference>
<evidence type="ECO:0000313" key="10">
    <source>
        <dbReference type="EMBL" id="MBS3850293.1"/>
    </source>
</evidence>
<comment type="caution">
    <text evidence="10">The sequence shown here is derived from an EMBL/GenBank/DDBJ whole genome shotgun (WGS) entry which is preliminary data.</text>
</comment>
<dbReference type="EMBL" id="JAGXTP010000003">
    <property type="protein sequence ID" value="MBS3850293.1"/>
    <property type="molecule type" value="Genomic_DNA"/>
</dbReference>
<evidence type="ECO:0000256" key="3">
    <source>
        <dbReference type="ARBA" id="ARBA00022694"/>
    </source>
</evidence>
<evidence type="ECO:0000256" key="1">
    <source>
        <dbReference type="ARBA" id="ARBA00022490"/>
    </source>
</evidence>
<dbReference type="Proteomes" id="UP000678281">
    <property type="component" value="Unassembled WGS sequence"/>
</dbReference>
<evidence type="ECO:0000313" key="11">
    <source>
        <dbReference type="Proteomes" id="UP000678281"/>
    </source>
</evidence>
<feature type="binding site" evidence="8">
    <location>
        <position position="234"/>
    </location>
    <ligand>
        <name>substrate</name>
    </ligand>
</feature>
<dbReference type="PANTHER" id="PTHR11735">
    <property type="entry name" value="TRNA N6-ADENOSINE THREONYLCARBAMOYLTRANSFERASE"/>
    <property type="match status" value="1"/>
</dbReference>
<name>A0A942E8Y8_9HYPH</name>
<dbReference type="SUPFAM" id="SSF53067">
    <property type="entry name" value="Actin-like ATPase domain"/>
    <property type="match status" value="2"/>
</dbReference>
<dbReference type="GO" id="GO:0061711">
    <property type="term" value="F:tRNA N(6)-L-threonylcarbamoyladenine synthase activity"/>
    <property type="evidence" value="ECO:0007669"/>
    <property type="project" value="UniProtKB-EC"/>
</dbReference>
<dbReference type="InterPro" id="IPR017861">
    <property type="entry name" value="KAE1/TsaD"/>
</dbReference>
<dbReference type="PANTHER" id="PTHR11735:SF6">
    <property type="entry name" value="TRNA N6-ADENOSINE THREONYLCARBAMOYLTRANSFERASE, MITOCHONDRIAL"/>
    <property type="match status" value="1"/>
</dbReference>
<dbReference type="FunFam" id="3.30.420.40:FF:000040">
    <property type="entry name" value="tRNA N6-adenosine threonylcarbamoyltransferase"/>
    <property type="match status" value="1"/>
</dbReference>
<comment type="function">
    <text evidence="8">Required for the formation of a threonylcarbamoyl group on adenosine at position 37 (t(6)A37) in tRNAs that read codons beginning with adenine. Is involved in the transfer of the threonylcarbamoyl moiety of threonylcarbamoyl-AMP (TC-AMP) to the N6 group of A37, together with TsaE and TsaB. TsaD likely plays a direct catalytic role in this reaction.</text>
</comment>
<dbReference type="GO" id="GO:0002949">
    <property type="term" value="P:tRNA threonylcarbamoyladenosine modification"/>
    <property type="evidence" value="ECO:0007669"/>
    <property type="project" value="UniProtKB-UniRule"/>
</dbReference>
<dbReference type="InterPro" id="IPR000905">
    <property type="entry name" value="Gcp-like_dom"/>
</dbReference>
<feature type="binding site" evidence="8">
    <location>
        <position position="374"/>
    </location>
    <ligand>
        <name>Fe cation</name>
        <dbReference type="ChEBI" id="CHEBI:24875"/>
    </ligand>
</feature>
<accession>A0A942E8Y8</accession>
<evidence type="ECO:0000259" key="9">
    <source>
        <dbReference type="Pfam" id="PF00814"/>
    </source>
</evidence>
<dbReference type="InterPro" id="IPR043129">
    <property type="entry name" value="ATPase_NBD"/>
</dbReference>
<feature type="binding site" evidence="8">
    <location>
        <position position="183"/>
    </location>
    <ligand>
        <name>Fe cation</name>
        <dbReference type="ChEBI" id="CHEBI:24875"/>
    </ligand>
</feature>
<dbReference type="NCBIfam" id="TIGR03723">
    <property type="entry name" value="T6A_TsaD_YgjD"/>
    <property type="match status" value="1"/>
</dbReference>
<evidence type="ECO:0000256" key="4">
    <source>
        <dbReference type="ARBA" id="ARBA00022723"/>
    </source>
</evidence>
<dbReference type="PROSITE" id="PS01016">
    <property type="entry name" value="GLYCOPROTEASE"/>
    <property type="match status" value="1"/>
</dbReference>
<dbReference type="GO" id="GO:0005506">
    <property type="term" value="F:iron ion binding"/>
    <property type="evidence" value="ECO:0007669"/>
    <property type="project" value="UniProtKB-UniRule"/>
</dbReference>
<dbReference type="FunFam" id="3.30.420.40:FF:000012">
    <property type="entry name" value="tRNA N6-adenosine threonylcarbamoyltransferase"/>
    <property type="match status" value="1"/>
</dbReference>
<keyword evidence="4 8" id="KW-0479">Metal-binding</keyword>
<keyword evidence="5 8" id="KW-0408">Iron</keyword>
<keyword evidence="1 8" id="KW-0963">Cytoplasm</keyword>
<evidence type="ECO:0000256" key="8">
    <source>
        <dbReference type="HAMAP-Rule" id="MF_01445"/>
    </source>
</evidence>
<dbReference type="InterPro" id="IPR022450">
    <property type="entry name" value="TsaD"/>
</dbReference>
<evidence type="ECO:0000256" key="7">
    <source>
        <dbReference type="ARBA" id="ARBA00048117"/>
    </source>
</evidence>
<keyword evidence="11" id="KW-1185">Reference proteome</keyword>
<dbReference type="PRINTS" id="PR00789">
    <property type="entry name" value="OSIALOPTASE"/>
</dbReference>
<feature type="binding site" evidence="8">
    <location>
        <position position="247"/>
    </location>
    <ligand>
        <name>substrate</name>
    </ligand>
</feature>
<sequence length="417" mass="44080">MSSSLTPWVEASRLRTRRACISASGLPRVPIRAKAWGDCNVIWSYSRQRHPSGSNQFIVTGQAPAIILGIETSCDETAAAIVVRDQFGHSTIRSNVVRSQLDEHAAFGGVVPELAARAHVTYLDHIIAQACREADIALADIDAIAATAGPGLVGGVLVGLTTAKALAAALDKPLLAINHLEAHALTARMTDGVAFPYLMLLVSGGHSQFVLVRGVGDYERWGTTIDDALGEAFDKVAKLLTLGHPGGPAVEAVARQGDPRRFKFPRPLLREARLDFSFSGLKTAVRLQAEALAPLSDQDVADIAASFQATVAEIIAFRSTQALQRFKAELPDAKPQLVVAGGVAANRTIASALSTACQAEGAALIVPPIALCTDNGAMVAWAGAERFALGVRDPLDVTARPRWPLDLPDMKVATNVT</sequence>
<dbReference type="Gene3D" id="3.30.420.40">
    <property type="match status" value="2"/>
</dbReference>
<dbReference type="HAMAP" id="MF_01445">
    <property type="entry name" value="TsaD"/>
    <property type="match status" value="1"/>
</dbReference>
<keyword evidence="2 8" id="KW-0808">Transferase</keyword>
<dbReference type="Pfam" id="PF00814">
    <property type="entry name" value="TsaD"/>
    <property type="match status" value="1"/>
</dbReference>
<organism evidence="10 11">
    <name type="scientific">Devosia litorisediminis</name>
    <dbReference type="NCBI Taxonomy" id="2829817"/>
    <lineage>
        <taxon>Bacteria</taxon>
        <taxon>Pseudomonadati</taxon>
        <taxon>Pseudomonadota</taxon>
        <taxon>Alphaproteobacteria</taxon>
        <taxon>Hyphomicrobiales</taxon>
        <taxon>Devosiaceae</taxon>
        <taxon>Devosia</taxon>
    </lineage>
</organism>
<proteinExistence type="inferred from homology"/>
<keyword evidence="3 8" id="KW-0819">tRNA processing</keyword>
<comment type="cofactor">
    <cofactor evidence="8">
        <name>Fe(2+)</name>
        <dbReference type="ChEBI" id="CHEBI:29033"/>
    </cofactor>
    <text evidence="8">Binds 1 Fe(2+) ion per subunit.</text>
</comment>
<comment type="subcellular location">
    <subcellularLocation>
        <location evidence="8">Cytoplasm</location>
    </subcellularLocation>
</comment>
<comment type="similarity">
    <text evidence="8">Belongs to the KAE1 / TsaD family.</text>
</comment>
<dbReference type="AlphaFoldDB" id="A0A942E8Y8"/>
<evidence type="ECO:0000256" key="6">
    <source>
        <dbReference type="ARBA" id="ARBA00023315"/>
    </source>
</evidence>
<feature type="binding site" evidence="8">
    <location>
        <begin position="201"/>
        <end position="205"/>
    </location>
    <ligand>
        <name>substrate</name>
    </ligand>
</feature>
<protein>
    <recommendedName>
        <fullName evidence="8">tRNA N6-adenosine threonylcarbamoyltransferase</fullName>
        <ecNumber evidence="8">2.3.1.234</ecNumber>
    </recommendedName>
    <alternativeName>
        <fullName evidence="8">N6-L-threonylcarbamoyladenine synthase</fullName>
        <shortName evidence="8">t(6)A synthase</shortName>
    </alternativeName>
    <alternativeName>
        <fullName evidence="8">t(6)A37 threonylcarbamoyladenosine biosynthesis protein TsaD</fullName>
    </alternativeName>
    <alternativeName>
        <fullName evidence="8">tRNA threonylcarbamoyladenosine biosynthesis protein TsaD</fullName>
    </alternativeName>
</protein>
<evidence type="ECO:0000256" key="2">
    <source>
        <dbReference type="ARBA" id="ARBA00022679"/>
    </source>
</evidence>
<feature type="domain" description="Gcp-like" evidence="9">
    <location>
        <begin position="92"/>
        <end position="381"/>
    </location>
</feature>
<gene>
    <name evidence="8 10" type="primary">tsaD</name>
    <name evidence="10" type="ORF">KD146_16460</name>
</gene>
<dbReference type="InterPro" id="IPR017860">
    <property type="entry name" value="Peptidase_M22_CS"/>
</dbReference>
<dbReference type="EC" id="2.3.1.234" evidence="8"/>
<reference evidence="10" key="1">
    <citation type="submission" date="2021-04" db="EMBL/GenBank/DDBJ databases">
        <title>Devosia litorisediminis sp. nov., isolated from a sand dune.</title>
        <authorList>
            <person name="Park S."/>
            <person name="Yoon J.-H."/>
        </authorList>
    </citation>
    <scope>NUCLEOTIDE SEQUENCE</scope>
    <source>
        <strain evidence="10">BSSL-BM10</strain>
    </source>
</reference>